<keyword evidence="1" id="KW-0732">Signal</keyword>
<reference evidence="2" key="1">
    <citation type="submission" date="2022-06" db="EMBL/GenBank/DDBJ databases">
        <title>Gracilimonas sp. CAU 1638 isolated from sea sediment.</title>
        <authorList>
            <person name="Kim W."/>
        </authorList>
    </citation>
    <scope>NUCLEOTIDE SEQUENCE</scope>
    <source>
        <strain evidence="2">CAU 1638</strain>
    </source>
</reference>
<keyword evidence="3" id="KW-1185">Reference proteome</keyword>
<comment type="caution">
    <text evidence="2">The sequence shown here is derived from an EMBL/GenBank/DDBJ whole genome shotgun (WGS) entry which is preliminary data.</text>
</comment>
<evidence type="ECO:0000313" key="2">
    <source>
        <dbReference type="EMBL" id="MCP9291505.1"/>
    </source>
</evidence>
<evidence type="ECO:0008006" key="4">
    <source>
        <dbReference type="Google" id="ProtNLM"/>
    </source>
</evidence>
<evidence type="ECO:0000256" key="1">
    <source>
        <dbReference type="SAM" id="SignalP"/>
    </source>
</evidence>
<evidence type="ECO:0000313" key="3">
    <source>
        <dbReference type="Proteomes" id="UP001139125"/>
    </source>
</evidence>
<accession>A0A9X2RDW9</accession>
<protein>
    <recommendedName>
        <fullName evidence="4">DUF4136 domain-containing protein</fullName>
    </recommendedName>
</protein>
<dbReference type="Proteomes" id="UP001139125">
    <property type="component" value="Unassembled WGS sequence"/>
</dbReference>
<organism evidence="2 3">
    <name type="scientific">Gracilimonas sediminicola</name>
    <dbReference type="NCBI Taxonomy" id="2952158"/>
    <lineage>
        <taxon>Bacteria</taxon>
        <taxon>Pseudomonadati</taxon>
        <taxon>Balneolota</taxon>
        <taxon>Balneolia</taxon>
        <taxon>Balneolales</taxon>
        <taxon>Balneolaceae</taxon>
        <taxon>Gracilimonas</taxon>
    </lineage>
</organism>
<dbReference type="RefSeq" id="WP_255134371.1">
    <property type="nucleotide sequence ID" value="NZ_JANDBC010000001.1"/>
</dbReference>
<sequence length="173" mass="19631">MNKFIFNPFRLLVLFGLALVPNLIFGQASTDIKFSVSYKVTDSADNERLQYAKKQLTKAFVAKGGTYNEKEGFLFFIDLTEPDANNNIALSISTFLKVPEEVVKAGVKEEVFHKAVASDSPKPASDDGREIRAYINEEYMRQFTMIQDSHLEIINRDQLPEAIQRFVDGFKPL</sequence>
<feature type="chain" id="PRO_5040915872" description="DUF4136 domain-containing protein" evidence="1">
    <location>
        <begin position="27"/>
        <end position="173"/>
    </location>
</feature>
<dbReference type="EMBL" id="JANDBC010000001">
    <property type="protein sequence ID" value="MCP9291505.1"/>
    <property type="molecule type" value="Genomic_DNA"/>
</dbReference>
<name>A0A9X2RDW9_9BACT</name>
<dbReference type="AlphaFoldDB" id="A0A9X2RDW9"/>
<feature type="signal peptide" evidence="1">
    <location>
        <begin position="1"/>
        <end position="26"/>
    </location>
</feature>
<proteinExistence type="predicted"/>
<gene>
    <name evidence="2" type="ORF">NM125_07910</name>
</gene>